<gene>
    <name evidence="2" type="ORF">GCM10011518_21840</name>
</gene>
<reference evidence="3" key="1">
    <citation type="journal article" date="2019" name="Int. J. Syst. Evol. Microbiol.">
        <title>The Global Catalogue of Microorganisms (GCM) 10K type strain sequencing project: providing services to taxonomists for standard genome sequencing and annotation.</title>
        <authorList>
            <consortium name="The Broad Institute Genomics Platform"/>
            <consortium name="The Broad Institute Genome Sequencing Center for Infectious Disease"/>
            <person name="Wu L."/>
            <person name="Ma J."/>
        </authorList>
    </citation>
    <scope>NUCLEOTIDE SEQUENCE [LARGE SCALE GENOMIC DNA]</scope>
    <source>
        <strain evidence="3">CGMCC 1.16060</strain>
    </source>
</reference>
<feature type="domain" description="DUF5615" evidence="1">
    <location>
        <begin position="5"/>
        <end position="58"/>
    </location>
</feature>
<sequence length="60" mass="6999">MIEYDFPECLHSKDIAVNQPAKDIEIWEFAKQNNYTILTHDDDFEKLLLLKGVPPKVINP</sequence>
<comment type="caution">
    <text evidence="2">The sequence shown here is derived from an EMBL/GenBank/DDBJ whole genome shotgun (WGS) entry which is preliminary data.</text>
</comment>
<evidence type="ECO:0000313" key="2">
    <source>
        <dbReference type="EMBL" id="GGF12226.1"/>
    </source>
</evidence>
<dbReference type="InterPro" id="IPR041049">
    <property type="entry name" value="DUF5615"/>
</dbReference>
<organism evidence="2 3">
    <name type="scientific">Flavobacterium limi</name>
    <dbReference type="NCBI Taxonomy" id="2045105"/>
    <lineage>
        <taxon>Bacteria</taxon>
        <taxon>Pseudomonadati</taxon>
        <taxon>Bacteroidota</taxon>
        <taxon>Flavobacteriia</taxon>
        <taxon>Flavobacteriales</taxon>
        <taxon>Flavobacteriaceae</taxon>
        <taxon>Flavobacterium</taxon>
    </lineage>
</organism>
<accession>A0ABQ1U7Q1</accession>
<dbReference type="EMBL" id="BMKP01000004">
    <property type="protein sequence ID" value="GGF12226.1"/>
    <property type="molecule type" value="Genomic_DNA"/>
</dbReference>
<proteinExistence type="predicted"/>
<name>A0ABQ1U7Q1_9FLAO</name>
<dbReference type="RefSeq" id="WP_229684321.1">
    <property type="nucleotide sequence ID" value="NZ_BMKP01000004.1"/>
</dbReference>
<evidence type="ECO:0000313" key="3">
    <source>
        <dbReference type="Proteomes" id="UP000655016"/>
    </source>
</evidence>
<evidence type="ECO:0000259" key="1">
    <source>
        <dbReference type="Pfam" id="PF18480"/>
    </source>
</evidence>
<dbReference type="Proteomes" id="UP000655016">
    <property type="component" value="Unassembled WGS sequence"/>
</dbReference>
<protein>
    <recommendedName>
        <fullName evidence="1">DUF5615 domain-containing protein</fullName>
    </recommendedName>
</protein>
<dbReference type="Pfam" id="PF18480">
    <property type="entry name" value="DUF5615"/>
    <property type="match status" value="1"/>
</dbReference>
<keyword evidence="3" id="KW-1185">Reference proteome</keyword>